<organism evidence="2 3">
    <name type="scientific">Aliiroseovarius halocynthiae</name>
    <dbReference type="NCBI Taxonomy" id="985055"/>
    <lineage>
        <taxon>Bacteria</taxon>
        <taxon>Pseudomonadati</taxon>
        <taxon>Pseudomonadota</taxon>
        <taxon>Alphaproteobacteria</taxon>
        <taxon>Rhodobacterales</taxon>
        <taxon>Paracoccaceae</taxon>
        <taxon>Aliiroseovarius</taxon>
    </lineage>
</organism>
<dbReference type="SUPFAM" id="SSF52540">
    <property type="entry name" value="P-loop containing nucleoside triphosphate hydrolases"/>
    <property type="match status" value="1"/>
</dbReference>
<dbReference type="InterPro" id="IPR006083">
    <property type="entry name" value="PRK/URK"/>
</dbReference>
<evidence type="ECO:0000259" key="1">
    <source>
        <dbReference type="Pfam" id="PF00485"/>
    </source>
</evidence>
<dbReference type="Gene3D" id="3.40.50.300">
    <property type="entry name" value="P-loop containing nucleotide triphosphate hydrolases"/>
    <property type="match status" value="2"/>
</dbReference>
<dbReference type="OrthoDB" id="1550976at2"/>
<keyword evidence="2" id="KW-0808">Transferase</keyword>
<sequence>MEKLATFEMLLDEVKSRADGGKRLLVAIAGPPGSGKSTLAERLASCIGPSAAVLPMDGFHLDNAILRQKGLLDCKGAPETFDADGFVELVRLLTHQSDLTYPTFDREEDRTVPDRGRIDAGSDIVLVEGNYLLLDNPPWSELAEVFEMTVKLTVDRSELERRLIERWLNHGLSASAAKTRAQENDVRNAELVLTRSRPSDFIYEAD</sequence>
<reference evidence="2 3" key="1">
    <citation type="submission" date="2019-06" db="EMBL/GenBank/DDBJ databases">
        <title>A novel species of marine bacteria.</title>
        <authorList>
            <person name="Wang Y."/>
        </authorList>
    </citation>
    <scope>NUCLEOTIDE SEQUENCE [LARGE SCALE GENOMIC DNA]</scope>
    <source>
        <strain evidence="2 3">MA1-10</strain>
    </source>
</reference>
<dbReference type="Pfam" id="PF00485">
    <property type="entry name" value="PRK"/>
    <property type="match status" value="1"/>
</dbReference>
<dbReference type="RefSeq" id="WP_142854477.1">
    <property type="nucleotide sequence ID" value="NZ_FXWW01000011.1"/>
</dbReference>
<accession>A0A545SNB4</accession>
<dbReference type="EMBL" id="VICH01000010">
    <property type="protein sequence ID" value="TQV66447.1"/>
    <property type="molecule type" value="Genomic_DNA"/>
</dbReference>
<protein>
    <submittedName>
        <fullName evidence="2">Phosphoribulokinase</fullName>
    </submittedName>
</protein>
<gene>
    <name evidence="2" type="ORF">FIL88_13915</name>
</gene>
<dbReference type="Proteomes" id="UP000315816">
    <property type="component" value="Unassembled WGS sequence"/>
</dbReference>
<comment type="caution">
    <text evidence="2">The sequence shown here is derived from an EMBL/GenBank/DDBJ whole genome shotgun (WGS) entry which is preliminary data.</text>
</comment>
<dbReference type="InterPro" id="IPR027417">
    <property type="entry name" value="P-loop_NTPase"/>
</dbReference>
<feature type="domain" description="Phosphoribulokinase/uridine kinase" evidence="1">
    <location>
        <begin position="26"/>
        <end position="162"/>
    </location>
</feature>
<evidence type="ECO:0000313" key="3">
    <source>
        <dbReference type="Proteomes" id="UP000315816"/>
    </source>
</evidence>
<proteinExistence type="predicted"/>
<keyword evidence="3" id="KW-1185">Reference proteome</keyword>
<keyword evidence="2" id="KW-0418">Kinase</keyword>
<dbReference type="AlphaFoldDB" id="A0A545SNB4"/>
<dbReference type="GO" id="GO:0005524">
    <property type="term" value="F:ATP binding"/>
    <property type="evidence" value="ECO:0007669"/>
    <property type="project" value="InterPro"/>
</dbReference>
<dbReference type="GO" id="GO:0016301">
    <property type="term" value="F:kinase activity"/>
    <property type="evidence" value="ECO:0007669"/>
    <property type="project" value="UniProtKB-KW"/>
</dbReference>
<evidence type="ECO:0000313" key="2">
    <source>
        <dbReference type="EMBL" id="TQV66447.1"/>
    </source>
</evidence>
<dbReference type="PANTHER" id="PTHR10285">
    <property type="entry name" value="URIDINE KINASE"/>
    <property type="match status" value="1"/>
</dbReference>
<name>A0A545SNB4_9RHOB</name>